<organism evidence="2 3">
    <name type="scientific">Arthrobacter terrae</name>
    <dbReference type="NCBI Taxonomy" id="2935737"/>
    <lineage>
        <taxon>Bacteria</taxon>
        <taxon>Bacillati</taxon>
        <taxon>Actinomycetota</taxon>
        <taxon>Actinomycetes</taxon>
        <taxon>Micrococcales</taxon>
        <taxon>Micrococcaceae</taxon>
        <taxon>Arthrobacter</taxon>
    </lineage>
</organism>
<evidence type="ECO:0000259" key="1">
    <source>
        <dbReference type="Pfam" id="PF13400"/>
    </source>
</evidence>
<evidence type="ECO:0000313" key="3">
    <source>
        <dbReference type="Proteomes" id="UP000655366"/>
    </source>
</evidence>
<proteinExistence type="predicted"/>
<accession>A0A931G508</accession>
<dbReference type="Proteomes" id="UP000655366">
    <property type="component" value="Unassembled WGS sequence"/>
</dbReference>
<sequence length="136" mass="13644">MVMIIGYVLLALLLVTVVAAVSSVYIGHKKLLSAADGAAVAAADSFTLGGVVGKTGPPVTTLSEGGVQAAAVSYLYRNSGHLNLTAPAVGAGTGTDDGRSAKVTLTDVVHPLFINFLVPDGIAITATSTARSHLAR</sequence>
<dbReference type="InterPro" id="IPR028087">
    <property type="entry name" value="Tad_N"/>
</dbReference>
<gene>
    <name evidence="2" type="ORF">IV500_08405</name>
</gene>
<feature type="domain" description="Putative Flp pilus-assembly TadG-like N-terminal" evidence="1">
    <location>
        <begin position="3"/>
        <end position="44"/>
    </location>
</feature>
<dbReference type="EMBL" id="JADNYM010000009">
    <property type="protein sequence ID" value="MBG0739408.1"/>
    <property type="molecule type" value="Genomic_DNA"/>
</dbReference>
<protein>
    <recommendedName>
        <fullName evidence="1">Putative Flp pilus-assembly TadG-like N-terminal domain-containing protein</fullName>
    </recommendedName>
</protein>
<evidence type="ECO:0000313" key="2">
    <source>
        <dbReference type="EMBL" id="MBG0739408.1"/>
    </source>
</evidence>
<keyword evidence="3" id="KW-1185">Reference proteome</keyword>
<dbReference type="AlphaFoldDB" id="A0A931G508"/>
<name>A0A931G508_9MICC</name>
<dbReference type="Pfam" id="PF13400">
    <property type="entry name" value="Tad"/>
    <property type="match status" value="1"/>
</dbReference>
<comment type="caution">
    <text evidence="2">The sequence shown here is derived from an EMBL/GenBank/DDBJ whole genome shotgun (WGS) entry which is preliminary data.</text>
</comment>
<reference evidence="2 3" key="1">
    <citation type="submission" date="2020-11" db="EMBL/GenBank/DDBJ databases">
        <title>Arthrobacter antarcticus sp. nov., isolated from Antarctic Soil.</title>
        <authorList>
            <person name="Li J."/>
        </authorList>
    </citation>
    <scope>NUCLEOTIDE SEQUENCE [LARGE SCALE GENOMIC DNA]</scope>
    <source>
        <strain evidence="2 3">Z1-20</strain>
    </source>
</reference>